<keyword evidence="2" id="KW-1185">Reference proteome</keyword>
<protein>
    <submittedName>
        <fullName evidence="1">Uncharacterized protein</fullName>
    </submittedName>
</protein>
<feature type="non-terminal residue" evidence="1">
    <location>
        <position position="1"/>
    </location>
</feature>
<organism evidence="1 2">
    <name type="scientific">Allacma fusca</name>
    <dbReference type="NCBI Taxonomy" id="39272"/>
    <lineage>
        <taxon>Eukaryota</taxon>
        <taxon>Metazoa</taxon>
        <taxon>Ecdysozoa</taxon>
        <taxon>Arthropoda</taxon>
        <taxon>Hexapoda</taxon>
        <taxon>Collembola</taxon>
        <taxon>Symphypleona</taxon>
        <taxon>Sminthuridae</taxon>
        <taxon>Allacma</taxon>
    </lineage>
</organism>
<feature type="non-terminal residue" evidence="1">
    <location>
        <position position="136"/>
    </location>
</feature>
<sequence length="136" mass="15471">RFSSPPENKFDYGDSGTPSIFLCNVEARESQVGTNGAASVFFAKNGSSPSCLTDTSMFKMSLNSKLLKLHLDSPFWKNANCCYHNFWRLNDEPDYKIAQSSACYELTENVTKIPKYQDFLRIICKEKHTSDILYTD</sequence>
<evidence type="ECO:0000313" key="2">
    <source>
        <dbReference type="Proteomes" id="UP000708208"/>
    </source>
</evidence>
<name>A0A8J2LDE4_9HEXA</name>
<dbReference type="EMBL" id="CAJVCH010475355">
    <property type="protein sequence ID" value="CAG7820323.1"/>
    <property type="molecule type" value="Genomic_DNA"/>
</dbReference>
<dbReference type="Proteomes" id="UP000708208">
    <property type="component" value="Unassembled WGS sequence"/>
</dbReference>
<comment type="caution">
    <text evidence="1">The sequence shown here is derived from an EMBL/GenBank/DDBJ whole genome shotgun (WGS) entry which is preliminary data.</text>
</comment>
<proteinExistence type="predicted"/>
<gene>
    <name evidence="1" type="ORF">AFUS01_LOCUS30721</name>
</gene>
<evidence type="ECO:0000313" key="1">
    <source>
        <dbReference type="EMBL" id="CAG7820323.1"/>
    </source>
</evidence>
<dbReference type="AlphaFoldDB" id="A0A8J2LDE4"/>
<accession>A0A8J2LDE4</accession>
<reference evidence="1" key="1">
    <citation type="submission" date="2021-06" db="EMBL/GenBank/DDBJ databases">
        <authorList>
            <person name="Hodson N. C."/>
            <person name="Mongue J. A."/>
            <person name="Jaron S. K."/>
        </authorList>
    </citation>
    <scope>NUCLEOTIDE SEQUENCE</scope>
</reference>